<proteinExistence type="predicted"/>
<feature type="domain" description="FAD/NAD(P)-binding" evidence="1">
    <location>
        <begin position="104"/>
        <end position="285"/>
    </location>
</feature>
<name>A0A8H6XBF5_9AGAR</name>
<dbReference type="EMBL" id="JACAZI010000021">
    <property type="protein sequence ID" value="KAF7337967.1"/>
    <property type="molecule type" value="Genomic_DNA"/>
</dbReference>
<dbReference type="AlphaFoldDB" id="A0A8H6XBF5"/>
<keyword evidence="3" id="KW-1185">Reference proteome</keyword>
<evidence type="ECO:0000313" key="2">
    <source>
        <dbReference type="EMBL" id="KAF7337967.1"/>
    </source>
</evidence>
<dbReference type="Gene3D" id="3.50.50.100">
    <property type="match status" value="1"/>
</dbReference>
<dbReference type="GO" id="GO:0050660">
    <property type="term" value="F:flavin adenine dinucleotide binding"/>
    <property type="evidence" value="ECO:0007669"/>
    <property type="project" value="TreeGrafter"/>
</dbReference>
<dbReference type="InterPro" id="IPR023753">
    <property type="entry name" value="FAD/NAD-binding_dom"/>
</dbReference>
<evidence type="ECO:0000259" key="1">
    <source>
        <dbReference type="Pfam" id="PF07992"/>
    </source>
</evidence>
<dbReference type="OrthoDB" id="202203at2759"/>
<dbReference type="GO" id="GO:0004174">
    <property type="term" value="F:electron-transferring-flavoprotein dehydrogenase activity"/>
    <property type="evidence" value="ECO:0007669"/>
    <property type="project" value="TreeGrafter"/>
</dbReference>
<dbReference type="InterPro" id="IPR036188">
    <property type="entry name" value="FAD/NAD-bd_sf"/>
</dbReference>
<sequence>MGEKLKVAWVYLRFVGPYLGRLLFLSFSAFHQRWTYKLTPDAKNVVVIGGSFAGIELVKGLAATLPTGFKLIWIEKNSHLNFSFTFPAVLRGPGLRAHRLHPDTVVDYEYLVIATGSSQPLPVQVASTELRAACKELQSVQEAINASQKIAIVGAGADFNPEKDVTLIHSRGQILNTFGKRLHDHTLPIIQDELKVRVLLNERPQLPKDRALLKNKTLTFSDGHEESFDLVIACTGQRPNSSFLASLLPDAISKETSRILSPLSPNPRIFAFGDVAEHGGPKMARAGLVQSITVLDNILALIHRRSPSAPYTYAPQLVIEGPIKLTLGGSRLVIYAQHDPEGTEDMLMSVKNNKVDLDIARAWRMFGVDFKRAKGQAGRKELHLQAEPHSMAVN</sequence>
<protein>
    <submittedName>
        <fullName evidence="2">Apoptosis-inducing factor 2</fullName>
    </submittedName>
</protein>
<dbReference type="GO" id="GO:0005737">
    <property type="term" value="C:cytoplasm"/>
    <property type="evidence" value="ECO:0007669"/>
    <property type="project" value="TreeGrafter"/>
</dbReference>
<accession>A0A8H6XBF5</accession>
<organism evidence="2 3">
    <name type="scientific">Mycena venus</name>
    <dbReference type="NCBI Taxonomy" id="2733690"/>
    <lineage>
        <taxon>Eukaryota</taxon>
        <taxon>Fungi</taxon>
        <taxon>Dikarya</taxon>
        <taxon>Basidiomycota</taxon>
        <taxon>Agaricomycotina</taxon>
        <taxon>Agaricomycetes</taxon>
        <taxon>Agaricomycetidae</taxon>
        <taxon>Agaricales</taxon>
        <taxon>Marasmiineae</taxon>
        <taxon>Mycenaceae</taxon>
        <taxon>Mycena</taxon>
    </lineage>
</organism>
<gene>
    <name evidence="2" type="ORF">MVEN_02020300</name>
</gene>
<dbReference type="Pfam" id="PF07992">
    <property type="entry name" value="Pyr_redox_2"/>
    <property type="match status" value="1"/>
</dbReference>
<comment type="caution">
    <text evidence="2">The sequence shown here is derived from an EMBL/GenBank/DDBJ whole genome shotgun (WGS) entry which is preliminary data.</text>
</comment>
<reference evidence="2" key="1">
    <citation type="submission" date="2020-05" db="EMBL/GenBank/DDBJ databases">
        <title>Mycena genomes resolve the evolution of fungal bioluminescence.</title>
        <authorList>
            <person name="Tsai I.J."/>
        </authorList>
    </citation>
    <scope>NUCLEOTIDE SEQUENCE</scope>
    <source>
        <strain evidence="2">CCC161011</strain>
    </source>
</reference>
<dbReference type="Gene3D" id="3.50.50.60">
    <property type="entry name" value="FAD/NAD(P)-binding domain"/>
    <property type="match status" value="2"/>
</dbReference>
<dbReference type="Proteomes" id="UP000620124">
    <property type="component" value="Unassembled WGS sequence"/>
</dbReference>
<dbReference type="PANTHER" id="PTHR43735:SF5">
    <property type="entry name" value="FAD_NAD(P)-BINDING DOMAIN-CONTAINING PROTEIN"/>
    <property type="match status" value="1"/>
</dbReference>
<dbReference type="PANTHER" id="PTHR43735">
    <property type="entry name" value="APOPTOSIS-INDUCING FACTOR 1"/>
    <property type="match status" value="1"/>
</dbReference>
<dbReference type="SUPFAM" id="SSF51905">
    <property type="entry name" value="FAD/NAD(P)-binding domain"/>
    <property type="match status" value="1"/>
</dbReference>
<evidence type="ECO:0000313" key="3">
    <source>
        <dbReference type="Proteomes" id="UP000620124"/>
    </source>
</evidence>